<evidence type="ECO:0000313" key="11">
    <source>
        <dbReference type="EMBL" id="MBP2407014.1"/>
    </source>
</evidence>
<feature type="transmembrane region" description="Helical" evidence="9">
    <location>
        <begin position="97"/>
        <end position="122"/>
    </location>
</feature>
<feature type="transmembrane region" description="Helical" evidence="9">
    <location>
        <begin position="217"/>
        <end position="240"/>
    </location>
</feature>
<protein>
    <submittedName>
        <fullName evidence="11">EmrB/QacA subfamily drug resistance transporter</fullName>
    </submittedName>
</protein>
<evidence type="ECO:0000256" key="2">
    <source>
        <dbReference type="ARBA" id="ARBA00022448"/>
    </source>
</evidence>
<feature type="transmembrane region" description="Helical" evidence="9">
    <location>
        <begin position="261"/>
        <end position="279"/>
    </location>
</feature>
<comment type="subcellular location">
    <subcellularLocation>
        <location evidence="1">Cell membrane</location>
        <topology evidence="1">Multi-pass membrane protein</topology>
    </subcellularLocation>
</comment>
<evidence type="ECO:0000259" key="10">
    <source>
        <dbReference type="PROSITE" id="PS50850"/>
    </source>
</evidence>
<keyword evidence="7" id="KW-0046">Antibiotic resistance</keyword>
<feature type="transmembrane region" description="Helical" evidence="9">
    <location>
        <begin position="129"/>
        <end position="148"/>
    </location>
</feature>
<name>A0ABS4YE61_9ACTN</name>
<keyword evidence="2" id="KW-0813">Transport</keyword>
<feature type="transmembrane region" description="Helical" evidence="9">
    <location>
        <begin position="396"/>
        <end position="413"/>
    </location>
</feature>
<dbReference type="Gene3D" id="1.20.1720.10">
    <property type="entry name" value="Multidrug resistance protein D"/>
    <property type="match status" value="1"/>
</dbReference>
<dbReference type="InterPro" id="IPR004638">
    <property type="entry name" value="EmrB-like"/>
</dbReference>
<dbReference type="Pfam" id="PF07690">
    <property type="entry name" value="MFS_1"/>
    <property type="match status" value="1"/>
</dbReference>
<evidence type="ECO:0000256" key="6">
    <source>
        <dbReference type="ARBA" id="ARBA00023136"/>
    </source>
</evidence>
<feature type="transmembrane region" description="Helical" evidence="9">
    <location>
        <begin position="291"/>
        <end position="312"/>
    </location>
</feature>
<keyword evidence="3" id="KW-1003">Cell membrane</keyword>
<feature type="transmembrane region" description="Helical" evidence="9">
    <location>
        <begin position="160"/>
        <end position="181"/>
    </location>
</feature>
<evidence type="ECO:0000256" key="4">
    <source>
        <dbReference type="ARBA" id="ARBA00022692"/>
    </source>
</evidence>
<feature type="transmembrane region" description="Helical" evidence="9">
    <location>
        <begin position="7"/>
        <end position="28"/>
    </location>
</feature>
<dbReference type="RefSeq" id="WP_130880599.1">
    <property type="nucleotide sequence ID" value="NZ_JAGIOH010000001.1"/>
</dbReference>
<dbReference type="Gene3D" id="1.20.1250.20">
    <property type="entry name" value="MFS general substrate transporter like domains"/>
    <property type="match status" value="1"/>
</dbReference>
<evidence type="ECO:0000256" key="9">
    <source>
        <dbReference type="SAM" id="Phobius"/>
    </source>
</evidence>
<dbReference type="Proteomes" id="UP001519291">
    <property type="component" value="Unassembled WGS sequence"/>
</dbReference>
<feature type="transmembrane region" description="Helical" evidence="9">
    <location>
        <begin position="472"/>
        <end position="490"/>
    </location>
</feature>
<organism evidence="11 12">
    <name type="scientific">Streptomyces syringium</name>
    <dbReference type="NCBI Taxonomy" id="76729"/>
    <lineage>
        <taxon>Bacteria</taxon>
        <taxon>Bacillati</taxon>
        <taxon>Actinomycetota</taxon>
        <taxon>Actinomycetes</taxon>
        <taxon>Kitasatosporales</taxon>
        <taxon>Streptomycetaceae</taxon>
        <taxon>Streptomyces</taxon>
    </lineage>
</organism>
<feature type="transmembrane region" description="Helical" evidence="9">
    <location>
        <begin position="193"/>
        <end position="211"/>
    </location>
</feature>
<dbReference type="SUPFAM" id="SSF103473">
    <property type="entry name" value="MFS general substrate transporter"/>
    <property type="match status" value="1"/>
</dbReference>
<keyword evidence="6 9" id="KW-0472">Membrane</keyword>
<dbReference type="PANTHER" id="PTHR42718:SF49">
    <property type="entry name" value="EXPORT PROTEIN"/>
    <property type="match status" value="1"/>
</dbReference>
<evidence type="ECO:0000256" key="7">
    <source>
        <dbReference type="ARBA" id="ARBA00023251"/>
    </source>
</evidence>
<feature type="transmembrane region" description="Helical" evidence="9">
    <location>
        <begin position="324"/>
        <end position="343"/>
    </location>
</feature>
<dbReference type="PRINTS" id="PR01036">
    <property type="entry name" value="TCRTETB"/>
</dbReference>
<dbReference type="InterPro" id="IPR036259">
    <property type="entry name" value="MFS_trans_sf"/>
</dbReference>
<dbReference type="PANTHER" id="PTHR42718">
    <property type="entry name" value="MAJOR FACILITATOR SUPERFAMILY MULTIDRUG TRANSPORTER MFSC"/>
    <property type="match status" value="1"/>
</dbReference>
<gene>
    <name evidence="11" type="ORF">JO379_006483</name>
</gene>
<feature type="transmembrane region" description="Helical" evidence="9">
    <location>
        <begin position="349"/>
        <end position="375"/>
    </location>
</feature>
<dbReference type="InterPro" id="IPR011701">
    <property type="entry name" value="MFS"/>
</dbReference>
<dbReference type="NCBIfam" id="TIGR00711">
    <property type="entry name" value="efflux_EmrB"/>
    <property type="match status" value="1"/>
</dbReference>
<evidence type="ECO:0000256" key="8">
    <source>
        <dbReference type="SAM" id="MobiDB-lite"/>
    </source>
</evidence>
<evidence type="ECO:0000313" key="12">
    <source>
        <dbReference type="Proteomes" id="UP001519291"/>
    </source>
</evidence>
<keyword evidence="5 9" id="KW-1133">Transmembrane helix</keyword>
<feature type="region of interest" description="Disordered" evidence="8">
    <location>
        <begin position="501"/>
        <end position="533"/>
    </location>
</feature>
<sequence>MRKWLPLVAVCLGTFMLLVDVTIVVVALPDMAESLHTSFADLQWVMDVYALALAALLLGVGSLADRIGHRHVYVGGLALFALASLACGLATGPQALIAFRAVQGIGGAAMLATTTALIGSIYHGRDRGVAFGAWGAVSGAASAAGPVLGGVLTQHLDWRWIFFVNLPISVLAIAMTLRFVAATPTRGSRGVDLPGMATFTLAAGSATYALIKGSEHGWTSATTLGLFGLAAVALLAFLVIETRRRQPLLDLTLFRQGSFSGLMIAAVLLSVAAFSYLAYTSLWLQSVRGMGPVAAGLTCLPMSAAAFLVASLSGRFLHGASARWMIGVGLLLIGGGAFLQATIDAESSWTVLVPGLAVTGIGVGLATPMLASAALASVGPERGGMASGAVNTARQLGNALGIAVLGVVFHAGLTGSLRDHGPDSVPDPAATADALAGGQAGAVVAHAGSPQQRAAAGHLVHEAFAAGLHRTFLVSGALGLLGGIVALVLIRRPRTLTATAPRRDDVNATDARAAASLPQPPAMSASATGDGSL</sequence>
<keyword evidence="12" id="KW-1185">Reference proteome</keyword>
<dbReference type="InterPro" id="IPR020846">
    <property type="entry name" value="MFS_dom"/>
</dbReference>
<dbReference type="CDD" id="cd17321">
    <property type="entry name" value="MFS_MMR_MDR_like"/>
    <property type="match status" value="1"/>
</dbReference>
<proteinExistence type="predicted"/>
<evidence type="ECO:0000256" key="5">
    <source>
        <dbReference type="ARBA" id="ARBA00022989"/>
    </source>
</evidence>
<comment type="caution">
    <text evidence="11">The sequence shown here is derived from an EMBL/GenBank/DDBJ whole genome shotgun (WGS) entry which is preliminary data.</text>
</comment>
<feature type="transmembrane region" description="Helical" evidence="9">
    <location>
        <begin position="72"/>
        <end position="91"/>
    </location>
</feature>
<feature type="transmembrane region" description="Helical" evidence="9">
    <location>
        <begin position="48"/>
        <end position="65"/>
    </location>
</feature>
<feature type="domain" description="Major facilitator superfamily (MFS) profile" evidence="10">
    <location>
        <begin position="6"/>
        <end position="494"/>
    </location>
</feature>
<evidence type="ECO:0000256" key="1">
    <source>
        <dbReference type="ARBA" id="ARBA00004651"/>
    </source>
</evidence>
<evidence type="ECO:0000256" key="3">
    <source>
        <dbReference type="ARBA" id="ARBA00022475"/>
    </source>
</evidence>
<keyword evidence="4 9" id="KW-0812">Transmembrane</keyword>
<reference evidence="11 12" key="1">
    <citation type="submission" date="2021-03" db="EMBL/GenBank/DDBJ databases">
        <title>Sequencing the genomes of 1000 actinobacteria strains.</title>
        <authorList>
            <person name="Klenk H.-P."/>
        </authorList>
    </citation>
    <scope>NUCLEOTIDE SEQUENCE [LARGE SCALE GENOMIC DNA]</scope>
    <source>
        <strain evidence="11 12">DSM 41480</strain>
    </source>
</reference>
<accession>A0ABS4YE61</accession>
<dbReference type="PROSITE" id="PS50850">
    <property type="entry name" value="MFS"/>
    <property type="match status" value="1"/>
</dbReference>
<dbReference type="EMBL" id="JAGIOH010000001">
    <property type="protein sequence ID" value="MBP2407014.1"/>
    <property type="molecule type" value="Genomic_DNA"/>
</dbReference>
<dbReference type="GeneID" id="91573319"/>